<gene>
    <name evidence="3" type="ORF">Tci_828984</name>
</gene>
<dbReference type="Pfam" id="PF13976">
    <property type="entry name" value="gag_pre-integrs"/>
    <property type="match status" value="1"/>
</dbReference>
<feature type="domain" description="Retrovirus-related Pol polyprotein from transposon TNT 1-94-like beta-barrel" evidence="2">
    <location>
        <begin position="1"/>
        <end position="61"/>
    </location>
</feature>
<dbReference type="EMBL" id="BKCJ010971833">
    <property type="protein sequence ID" value="GFC57014.1"/>
    <property type="molecule type" value="Genomic_DNA"/>
</dbReference>
<sequence>MTRNISYLSDFEPFDGGYVSFGQGGCKITGKGTIKTGKLEFENVYFVKYLTYNLFSVLQICDYKNSVLFTNSECIVLGQNFKLSDDDNVLLRTPRQHNMYSIDLKNIVPHKDFTCLVAKASADECMLWHRRLGHLNFKTMNKLVRHNLVRELPTKCFENDHTCTACLKGKQHKAS</sequence>
<dbReference type="Pfam" id="PF22936">
    <property type="entry name" value="Pol_BBD"/>
    <property type="match status" value="1"/>
</dbReference>
<organism evidence="3">
    <name type="scientific">Tanacetum cinerariifolium</name>
    <name type="common">Dalmatian daisy</name>
    <name type="synonym">Chrysanthemum cinerariifolium</name>
    <dbReference type="NCBI Taxonomy" id="118510"/>
    <lineage>
        <taxon>Eukaryota</taxon>
        <taxon>Viridiplantae</taxon>
        <taxon>Streptophyta</taxon>
        <taxon>Embryophyta</taxon>
        <taxon>Tracheophyta</taxon>
        <taxon>Spermatophyta</taxon>
        <taxon>Magnoliopsida</taxon>
        <taxon>eudicotyledons</taxon>
        <taxon>Gunneridae</taxon>
        <taxon>Pentapetalae</taxon>
        <taxon>asterids</taxon>
        <taxon>campanulids</taxon>
        <taxon>Asterales</taxon>
        <taxon>Asteraceae</taxon>
        <taxon>Asteroideae</taxon>
        <taxon>Anthemideae</taxon>
        <taxon>Anthemidinae</taxon>
        <taxon>Tanacetum</taxon>
    </lineage>
</organism>
<evidence type="ECO:0000259" key="1">
    <source>
        <dbReference type="Pfam" id="PF13976"/>
    </source>
</evidence>
<dbReference type="AlphaFoldDB" id="A0A699QAP0"/>
<dbReference type="InterPro" id="IPR054722">
    <property type="entry name" value="PolX-like_BBD"/>
</dbReference>
<dbReference type="InterPro" id="IPR025724">
    <property type="entry name" value="GAG-pre-integrase_dom"/>
</dbReference>
<comment type="caution">
    <text evidence="3">The sequence shown here is derived from an EMBL/GenBank/DDBJ whole genome shotgun (WGS) entry which is preliminary data.</text>
</comment>
<reference evidence="3" key="1">
    <citation type="journal article" date="2019" name="Sci. Rep.">
        <title>Draft genome of Tanacetum cinerariifolium, the natural source of mosquito coil.</title>
        <authorList>
            <person name="Yamashiro T."/>
            <person name="Shiraishi A."/>
            <person name="Satake H."/>
            <person name="Nakayama K."/>
        </authorList>
    </citation>
    <scope>NUCLEOTIDE SEQUENCE</scope>
</reference>
<proteinExistence type="predicted"/>
<accession>A0A699QAP0</accession>
<evidence type="ECO:0000259" key="2">
    <source>
        <dbReference type="Pfam" id="PF22936"/>
    </source>
</evidence>
<feature type="domain" description="GAG-pre-integrase" evidence="1">
    <location>
        <begin position="98"/>
        <end position="171"/>
    </location>
</feature>
<name>A0A699QAP0_TANCI</name>
<feature type="non-terminal residue" evidence="3">
    <location>
        <position position="175"/>
    </location>
</feature>
<protein>
    <submittedName>
        <fullName evidence="3">Putative ribonuclease H-like domain-containing protein</fullName>
    </submittedName>
</protein>
<evidence type="ECO:0000313" key="3">
    <source>
        <dbReference type="EMBL" id="GFC57014.1"/>
    </source>
</evidence>